<gene>
    <name evidence="3" type="ORF">KIW84_063952</name>
</gene>
<dbReference type="Gramene" id="Psat06G0395200-T1">
    <property type="protein sequence ID" value="KAI5398356.1"/>
    <property type="gene ID" value="KIW84_063952"/>
</dbReference>
<comment type="similarity">
    <text evidence="1">Belongs to the HEM-1/HEM-2 family.</text>
</comment>
<protein>
    <submittedName>
        <fullName evidence="3">Uncharacterized protein</fullName>
    </submittedName>
</protein>
<dbReference type="GO" id="GO:0000902">
    <property type="term" value="P:cell morphogenesis"/>
    <property type="evidence" value="ECO:0007669"/>
    <property type="project" value="TreeGrafter"/>
</dbReference>
<dbReference type="InterPro" id="IPR019137">
    <property type="entry name" value="Nck-associated_protein-1"/>
</dbReference>
<evidence type="ECO:0000256" key="1">
    <source>
        <dbReference type="ARBA" id="ARBA00037947"/>
    </source>
</evidence>
<reference evidence="3 4" key="1">
    <citation type="journal article" date="2022" name="Nat. Genet.">
        <title>Improved pea reference genome and pan-genome highlight genomic features and evolutionary characteristics.</title>
        <authorList>
            <person name="Yang T."/>
            <person name="Liu R."/>
            <person name="Luo Y."/>
            <person name="Hu S."/>
            <person name="Wang D."/>
            <person name="Wang C."/>
            <person name="Pandey M.K."/>
            <person name="Ge S."/>
            <person name="Xu Q."/>
            <person name="Li N."/>
            <person name="Li G."/>
            <person name="Huang Y."/>
            <person name="Saxena R.K."/>
            <person name="Ji Y."/>
            <person name="Li M."/>
            <person name="Yan X."/>
            <person name="He Y."/>
            <person name="Liu Y."/>
            <person name="Wang X."/>
            <person name="Xiang C."/>
            <person name="Varshney R.K."/>
            <person name="Ding H."/>
            <person name="Gao S."/>
            <person name="Zong X."/>
        </authorList>
    </citation>
    <scope>NUCLEOTIDE SEQUENCE [LARGE SCALE GENOMIC DNA]</scope>
    <source>
        <strain evidence="3 4">cv. Zhongwan 6</strain>
    </source>
</reference>
<feature type="compositionally biased region" description="Polar residues" evidence="2">
    <location>
        <begin position="152"/>
        <end position="163"/>
    </location>
</feature>
<keyword evidence="4" id="KW-1185">Reference proteome</keyword>
<evidence type="ECO:0000313" key="3">
    <source>
        <dbReference type="EMBL" id="KAI5398356.1"/>
    </source>
</evidence>
<dbReference type="Pfam" id="PF09735">
    <property type="entry name" value="Nckap1"/>
    <property type="match status" value="1"/>
</dbReference>
<organism evidence="3 4">
    <name type="scientific">Pisum sativum</name>
    <name type="common">Garden pea</name>
    <name type="synonym">Lathyrus oleraceus</name>
    <dbReference type="NCBI Taxonomy" id="3888"/>
    <lineage>
        <taxon>Eukaryota</taxon>
        <taxon>Viridiplantae</taxon>
        <taxon>Streptophyta</taxon>
        <taxon>Embryophyta</taxon>
        <taxon>Tracheophyta</taxon>
        <taxon>Spermatophyta</taxon>
        <taxon>Magnoliopsida</taxon>
        <taxon>eudicotyledons</taxon>
        <taxon>Gunneridae</taxon>
        <taxon>Pentapetalae</taxon>
        <taxon>rosids</taxon>
        <taxon>fabids</taxon>
        <taxon>Fabales</taxon>
        <taxon>Fabaceae</taxon>
        <taxon>Papilionoideae</taxon>
        <taxon>50 kb inversion clade</taxon>
        <taxon>NPAAA clade</taxon>
        <taxon>Hologalegina</taxon>
        <taxon>IRL clade</taxon>
        <taxon>Fabeae</taxon>
        <taxon>Lathyrus</taxon>
    </lineage>
</organism>
<dbReference type="GO" id="GO:0016477">
    <property type="term" value="P:cell migration"/>
    <property type="evidence" value="ECO:0007669"/>
    <property type="project" value="TreeGrafter"/>
</dbReference>
<dbReference type="EMBL" id="JAMSHJ010000006">
    <property type="protein sequence ID" value="KAI5398356.1"/>
    <property type="molecule type" value="Genomic_DNA"/>
</dbReference>
<dbReference type="GO" id="GO:0030031">
    <property type="term" value="P:cell projection assembly"/>
    <property type="evidence" value="ECO:0007669"/>
    <property type="project" value="TreeGrafter"/>
</dbReference>
<name>A0A9D4WCZ8_PEA</name>
<evidence type="ECO:0000256" key="2">
    <source>
        <dbReference type="SAM" id="MobiDB-lite"/>
    </source>
</evidence>
<accession>A0A9D4WCZ8</accession>
<dbReference type="GO" id="GO:0031209">
    <property type="term" value="C:SCAR complex"/>
    <property type="evidence" value="ECO:0007669"/>
    <property type="project" value="TreeGrafter"/>
</dbReference>
<comment type="caution">
    <text evidence="3">The sequence shown here is derived from an EMBL/GenBank/DDBJ whole genome shotgun (WGS) entry which is preliminary data.</text>
</comment>
<feature type="region of interest" description="Disordered" evidence="2">
    <location>
        <begin position="144"/>
        <end position="163"/>
    </location>
</feature>
<dbReference type="PANTHER" id="PTHR12093">
    <property type="entry name" value="NCK-ASSOCIATED PROTEIN 1"/>
    <property type="match status" value="1"/>
</dbReference>
<dbReference type="AlphaFoldDB" id="A0A9D4WCZ8"/>
<dbReference type="Proteomes" id="UP001058974">
    <property type="component" value="Chromosome 6"/>
</dbReference>
<sequence>MKDSITEQTREAKIQHLHSLMDGVLPTDEFMIEDLANANPESTEDSAEVKLEQERSKWTEAENRWISLSEELRAEVEANRSLAKKRKHVLSREKAVSRSDERLQYFGSYERNDVSYNWETKQTCYYGAHKNVDDLDHAVHSEYSDKEIEGQADQSSGSCHNQVSLDDTPTLAFPSISTPDFQFNHDKEASYLNYASRVSIPSYKSPKGTAGFPLPGHESFPENNSSIKMVEDAMQRLTNLCPVLNDMEPIYVLNHVFVLREYMREYVLGNFRRRLA</sequence>
<dbReference type="PANTHER" id="PTHR12093:SF10">
    <property type="entry name" value="MEMBRANE-ASSOCIATED PROTEIN HEM"/>
    <property type="match status" value="1"/>
</dbReference>
<evidence type="ECO:0000313" key="4">
    <source>
        <dbReference type="Proteomes" id="UP001058974"/>
    </source>
</evidence>
<dbReference type="GO" id="GO:0030866">
    <property type="term" value="P:cortical actin cytoskeleton organization"/>
    <property type="evidence" value="ECO:0007669"/>
    <property type="project" value="TreeGrafter"/>
</dbReference>
<proteinExistence type="inferred from homology"/>